<reference evidence="5 6" key="1">
    <citation type="journal article" date="2012" name="J. Bacteriol.">
        <title>Genome Sequence of Blastococcus saxobsidens DD2, a Stone-Inhabiting Bacterium.</title>
        <authorList>
            <person name="Chouaia B."/>
            <person name="Crotti E."/>
            <person name="Brusetti L."/>
            <person name="Daffonchio D."/>
            <person name="Essoussi I."/>
            <person name="Nouioui I."/>
            <person name="Sbissi I."/>
            <person name="Ghodhbane-Gtari F."/>
            <person name="Gtari M."/>
            <person name="Vacherie B."/>
            <person name="Barbe V."/>
            <person name="Medigue C."/>
            <person name="Gury J."/>
            <person name="Pujic P."/>
            <person name="Normand P."/>
        </authorList>
    </citation>
    <scope>NUCLEOTIDE SEQUENCE [LARGE SCALE GENOMIC DNA]</scope>
    <source>
        <strain evidence="5 6">DD2</strain>
    </source>
</reference>
<evidence type="ECO:0000313" key="6">
    <source>
        <dbReference type="Proteomes" id="UP000007517"/>
    </source>
</evidence>
<dbReference type="EMBL" id="FO117623">
    <property type="protein sequence ID" value="CCG02764.1"/>
    <property type="molecule type" value="Genomic_DNA"/>
</dbReference>
<organism evidence="5 6">
    <name type="scientific">Blastococcus saxobsidens (strain DD2)</name>
    <dbReference type="NCBI Taxonomy" id="1146883"/>
    <lineage>
        <taxon>Bacteria</taxon>
        <taxon>Bacillati</taxon>
        <taxon>Actinomycetota</taxon>
        <taxon>Actinomycetes</taxon>
        <taxon>Geodermatophilales</taxon>
        <taxon>Geodermatophilaceae</taxon>
        <taxon>Blastococcus</taxon>
    </lineage>
</organism>
<dbReference type="InterPro" id="IPR051081">
    <property type="entry name" value="HTH_MetalResp_TranReg"/>
</dbReference>
<evidence type="ECO:0000313" key="5">
    <source>
        <dbReference type="EMBL" id="CCG02764.1"/>
    </source>
</evidence>
<evidence type="ECO:0000256" key="2">
    <source>
        <dbReference type="ARBA" id="ARBA00023125"/>
    </source>
</evidence>
<dbReference type="InterPro" id="IPR018334">
    <property type="entry name" value="ArsR_HTH"/>
</dbReference>
<dbReference type="Gene3D" id="1.10.10.10">
    <property type="entry name" value="Winged helix-like DNA-binding domain superfamily/Winged helix DNA-binding domain"/>
    <property type="match status" value="1"/>
</dbReference>
<dbReference type="STRING" id="1146883.BLASA_1847"/>
<dbReference type="InterPro" id="IPR036388">
    <property type="entry name" value="WH-like_DNA-bd_sf"/>
</dbReference>
<evidence type="ECO:0000259" key="4">
    <source>
        <dbReference type="PROSITE" id="PS50987"/>
    </source>
</evidence>
<protein>
    <submittedName>
        <fullName evidence="5">ArsR-family transcriptional regulator (Repressor)</fullName>
    </submittedName>
</protein>
<dbReference type="GO" id="GO:0003700">
    <property type="term" value="F:DNA-binding transcription factor activity"/>
    <property type="evidence" value="ECO:0007669"/>
    <property type="project" value="InterPro"/>
</dbReference>
<sequence length="137" mass="13588">MNSSRTPAALTVLDQPTDAAACAPAPMTGGLNADAAAALAQTLKALADPARLRLLSLIAGSSTGEACVCDLTGPLGLSQPTVSHHCKVLVDAGLLTREKRGVWAYYALVRGALDNLAGVLSATGAPGGRTPAAAALA</sequence>
<dbReference type="PROSITE" id="PS00846">
    <property type="entry name" value="HTH_ARSR_1"/>
    <property type="match status" value="1"/>
</dbReference>
<dbReference type="Proteomes" id="UP000007517">
    <property type="component" value="Chromosome"/>
</dbReference>
<dbReference type="PANTHER" id="PTHR33154:SF18">
    <property type="entry name" value="ARSENICAL RESISTANCE OPERON REPRESSOR"/>
    <property type="match status" value="1"/>
</dbReference>
<dbReference type="GO" id="GO:0003677">
    <property type="term" value="F:DNA binding"/>
    <property type="evidence" value="ECO:0007669"/>
    <property type="project" value="UniProtKB-KW"/>
</dbReference>
<dbReference type="SUPFAM" id="SSF46785">
    <property type="entry name" value="Winged helix' DNA-binding domain"/>
    <property type="match status" value="1"/>
</dbReference>
<dbReference type="InterPro" id="IPR036390">
    <property type="entry name" value="WH_DNA-bd_sf"/>
</dbReference>
<dbReference type="PRINTS" id="PR00778">
    <property type="entry name" value="HTHARSR"/>
</dbReference>
<accession>H6RPZ5</accession>
<dbReference type="InterPro" id="IPR001845">
    <property type="entry name" value="HTH_ArsR_DNA-bd_dom"/>
</dbReference>
<keyword evidence="6" id="KW-1185">Reference proteome</keyword>
<dbReference type="AlphaFoldDB" id="H6RPZ5"/>
<dbReference type="eggNOG" id="COG0640">
    <property type="taxonomic scope" value="Bacteria"/>
</dbReference>
<dbReference type="CDD" id="cd00090">
    <property type="entry name" value="HTH_ARSR"/>
    <property type="match status" value="1"/>
</dbReference>
<keyword evidence="1" id="KW-0805">Transcription regulation</keyword>
<dbReference type="NCBIfam" id="NF033788">
    <property type="entry name" value="HTH_metalloreg"/>
    <property type="match status" value="1"/>
</dbReference>
<feature type="domain" description="HTH arsR-type" evidence="4">
    <location>
        <begin position="31"/>
        <end position="128"/>
    </location>
</feature>
<dbReference type="KEGG" id="bsd:BLASA_1847"/>
<keyword evidence="3" id="KW-0804">Transcription</keyword>
<gene>
    <name evidence="5" type="ordered locus">BLASA_1847</name>
</gene>
<dbReference type="PROSITE" id="PS50987">
    <property type="entry name" value="HTH_ARSR_2"/>
    <property type="match status" value="1"/>
</dbReference>
<name>H6RPZ5_BLASD</name>
<evidence type="ECO:0000256" key="3">
    <source>
        <dbReference type="ARBA" id="ARBA00023163"/>
    </source>
</evidence>
<proteinExistence type="predicted"/>
<evidence type="ECO:0000256" key="1">
    <source>
        <dbReference type="ARBA" id="ARBA00023015"/>
    </source>
</evidence>
<reference evidence="6" key="2">
    <citation type="submission" date="2012-02" db="EMBL/GenBank/DDBJ databases">
        <title>Complete genome sequence of Blastococcus saxobsidens strain DD2.</title>
        <authorList>
            <person name="Genoscope."/>
        </authorList>
    </citation>
    <scope>NUCLEOTIDE SEQUENCE [LARGE SCALE GENOMIC DNA]</scope>
    <source>
        <strain evidence="6">DD2</strain>
    </source>
</reference>
<dbReference type="SMART" id="SM00418">
    <property type="entry name" value="HTH_ARSR"/>
    <property type="match status" value="1"/>
</dbReference>
<dbReference type="Pfam" id="PF01022">
    <property type="entry name" value="HTH_5"/>
    <property type="match status" value="1"/>
</dbReference>
<dbReference type="PANTHER" id="PTHR33154">
    <property type="entry name" value="TRANSCRIPTIONAL REGULATOR, ARSR FAMILY"/>
    <property type="match status" value="1"/>
</dbReference>
<dbReference type="HOGENOM" id="CLU_097806_3_2_11"/>
<keyword evidence="2" id="KW-0238">DNA-binding</keyword>
<dbReference type="InterPro" id="IPR011991">
    <property type="entry name" value="ArsR-like_HTH"/>
</dbReference>